<gene>
    <name evidence="3" type="ORF">MAGR_10710</name>
</gene>
<dbReference type="Pfam" id="PF17775">
    <property type="entry name" value="YchJ_M-like"/>
    <property type="match status" value="1"/>
</dbReference>
<evidence type="ECO:0000313" key="4">
    <source>
        <dbReference type="Proteomes" id="UP000465302"/>
    </source>
</evidence>
<dbReference type="InterPro" id="IPR032710">
    <property type="entry name" value="NTF2-like_dom_sf"/>
</dbReference>
<feature type="domain" description="YchJ-like middle NTF2-like" evidence="2">
    <location>
        <begin position="1"/>
        <end position="54"/>
    </location>
</feature>
<dbReference type="Gene3D" id="3.10.450.50">
    <property type="match status" value="1"/>
</dbReference>
<accession>A0A7I9VWH8</accession>
<evidence type="ECO:0000256" key="1">
    <source>
        <dbReference type="SAM" id="MobiDB-lite"/>
    </source>
</evidence>
<dbReference type="InterPro" id="IPR048469">
    <property type="entry name" value="YchJ-like_M"/>
</dbReference>
<comment type="caution">
    <text evidence="3">The sequence shown here is derived from an EMBL/GenBank/DDBJ whole genome shotgun (WGS) entry which is preliminary data.</text>
</comment>
<evidence type="ECO:0000313" key="3">
    <source>
        <dbReference type="EMBL" id="GFG49630.1"/>
    </source>
</evidence>
<organism evidence="3 4">
    <name type="scientific">Mycolicibacterium agri</name>
    <name type="common">Mycobacterium agri</name>
    <dbReference type="NCBI Taxonomy" id="36811"/>
    <lineage>
        <taxon>Bacteria</taxon>
        <taxon>Bacillati</taxon>
        <taxon>Actinomycetota</taxon>
        <taxon>Actinomycetes</taxon>
        <taxon>Mycobacteriales</taxon>
        <taxon>Mycobacteriaceae</taxon>
        <taxon>Mycolicibacterium</taxon>
    </lineage>
</organism>
<protein>
    <recommendedName>
        <fullName evidence="2">YchJ-like middle NTF2-like domain-containing protein</fullName>
    </recommendedName>
</protein>
<sequence length="138" mass="14853">MRSRYTAYAVGDLDYVWRTWHPRTRPEVLTPSDEVWTGLEILDVIAGAAGDDEGWWSSGPTTAERDEVGQAHARSTEAPCTSGPTSPSEPVGGSTWTGNCSVDRSGQHLGGIGVGQLEVVGYLLGQQRALVRRKTLGQ</sequence>
<dbReference type="AlphaFoldDB" id="A0A7I9VWH8"/>
<proteinExistence type="predicted"/>
<feature type="compositionally biased region" description="Polar residues" evidence="1">
    <location>
        <begin position="78"/>
        <end position="102"/>
    </location>
</feature>
<reference evidence="3 4" key="1">
    <citation type="journal article" date="2019" name="Emerg. Microbes Infect.">
        <title>Comprehensive subspecies identification of 175 nontuberculous mycobacteria species based on 7547 genomic profiles.</title>
        <authorList>
            <person name="Matsumoto Y."/>
            <person name="Kinjo T."/>
            <person name="Motooka D."/>
            <person name="Nabeya D."/>
            <person name="Jung N."/>
            <person name="Uechi K."/>
            <person name="Horii T."/>
            <person name="Iida T."/>
            <person name="Fujita J."/>
            <person name="Nakamura S."/>
        </authorList>
    </citation>
    <scope>NUCLEOTIDE SEQUENCE [LARGE SCALE GENOMIC DNA]</scope>
    <source>
        <strain evidence="3 4">JCM 6377</strain>
    </source>
</reference>
<evidence type="ECO:0000259" key="2">
    <source>
        <dbReference type="Pfam" id="PF17775"/>
    </source>
</evidence>
<dbReference type="SUPFAM" id="SSF54427">
    <property type="entry name" value="NTF2-like"/>
    <property type="match status" value="1"/>
</dbReference>
<feature type="region of interest" description="Disordered" evidence="1">
    <location>
        <begin position="53"/>
        <end position="102"/>
    </location>
</feature>
<dbReference type="Proteomes" id="UP000465302">
    <property type="component" value="Unassembled WGS sequence"/>
</dbReference>
<name>A0A7I9VWH8_MYCAG</name>
<dbReference type="EMBL" id="BLKS01000001">
    <property type="protein sequence ID" value="GFG49630.1"/>
    <property type="molecule type" value="Genomic_DNA"/>
</dbReference>